<keyword evidence="4" id="KW-0547">Nucleotide-binding</keyword>
<dbReference type="AlphaFoldDB" id="A0A4R4Y620"/>
<evidence type="ECO:0000259" key="6">
    <source>
        <dbReference type="Pfam" id="PF12637"/>
    </source>
</evidence>
<comment type="catalytic activity">
    <reaction evidence="5">
        <text>a 2'-deoxyribonucleoside 5'-diphosphate + [thioredoxin]-disulfide + H2O = a ribonucleoside 5'-diphosphate + [thioredoxin]-dithiol</text>
        <dbReference type="Rhea" id="RHEA:23252"/>
        <dbReference type="Rhea" id="RHEA-COMP:10698"/>
        <dbReference type="Rhea" id="RHEA-COMP:10700"/>
        <dbReference type="ChEBI" id="CHEBI:15377"/>
        <dbReference type="ChEBI" id="CHEBI:29950"/>
        <dbReference type="ChEBI" id="CHEBI:50058"/>
        <dbReference type="ChEBI" id="CHEBI:57930"/>
        <dbReference type="ChEBI" id="CHEBI:73316"/>
        <dbReference type="EC" id="1.17.4.1"/>
    </reaction>
</comment>
<dbReference type="OrthoDB" id="9762933at2"/>
<dbReference type="GO" id="GO:0004748">
    <property type="term" value="F:ribonucleoside-diphosphate reductase activity, thioredoxin disulfide as acceptor"/>
    <property type="evidence" value="ECO:0007669"/>
    <property type="project" value="UniProtKB-EC"/>
</dbReference>
<reference evidence="7 8" key="1">
    <citation type="submission" date="2019-03" db="EMBL/GenBank/DDBJ databases">
        <title>Draft genome sequences of novel Actinobacteria.</title>
        <authorList>
            <person name="Sahin N."/>
            <person name="Ay H."/>
            <person name="Saygin H."/>
        </authorList>
    </citation>
    <scope>NUCLEOTIDE SEQUENCE [LARGE SCALE GENOMIC DNA]</scope>
    <source>
        <strain evidence="7 8">7K502</strain>
    </source>
</reference>
<evidence type="ECO:0000313" key="7">
    <source>
        <dbReference type="EMBL" id="TDD39858.1"/>
    </source>
</evidence>
<feature type="domain" description="TSCPD" evidence="6">
    <location>
        <begin position="25"/>
        <end position="124"/>
    </location>
</feature>
<evidence type="ECO:0000313" key="8">
    <source>
        <dbReference type="Proteomes" id="UP000294947"/>
    </source>
</evidence>
<organism evidence="7 8">
    <name type="scientific">Saccharopolyspora elongata</name>
    <dbReference type="NCBI Taxonomy" id="2530387"/>
    <lineage>
        <taxon>Bacteria</taxon>
        <taxon>Bacillati</taxon>
        <taxon>Actinomycetota</taxon>
        <taxon>Actinomycetes</taxon>
        <taxon>Pseudonocardiales</taxon>
        <taxon>Pseudonocardiaceae</taxon>
        <taxon>Saccharopolyspora</taxon>
    </lineage>
</organism>
<sequence length="145" mass="15858">MSGSVGIAEVTPTITRRRLPRVRSGQRISASVGGVDLEVIMDLDDDRQLCDIHLPESGPHGSFQHGMLSAYVSMMSLALRYGAPPEEIVARFVHTRFEPSGYTDDPDIPRAASVVDYLARRIALDFLPRSRQEALGIKPSARAVA</sequence>
<name>A0A4R4Y620_9PSEU</name>
<protein>
    <recommendedName>
        <fullName evidence="2">ribonucleoside-diphosphate reductase</fullName>
        <ecNumber evidence="2">1.17.4.1</ecNumber>
    </recommendedName>
</protein>
<accession>A0A4R4Y620</accession>
<evidence type="ECO:0000256" key="5">
    <source>
        <dbReference type="ARBA" id="ARBA00047754"/>
    </source>
</evidence>
<keyword evidence="3" id="KW-0237">DNA synthesis</keyword>
<comment type="caution">
    <text evidence="7">The sequence shown here is derived from an EMBL/GenBank/DDBJ whole genome shotgun (WGS) entry which is preliminary data.</text>
</comment>
<proteinExistence type="inferred from homology"/>
<keyword evidence="8" id="KW-1185">Reference proteome</keyword>
<dbReference type="GO" id="GO:0000166">
    <property type="term" value="F:nucleotide binding"/>
    <property type="evidence" value="ECO:0007669"/>
    <property type="project" value="UniProtKB-KW"/>
</dbReference>
<comment type="similarity">
    <text evidence="1">Belongs to the ribonucleoside diphosphate reductase class-2 family.</text>
</comment>
<evidence type="ECO:0000256" key="2">
    <source>
        <dbReference type="ARBA" id="ARBA00012274"/>
    </source>
</evidence>
<dbReference type="RefSeq" id="WP_132493194.1">
    <property type="nucleotide sequence ID" value="NZ_SMKW01000073.1"/>
</dbReference>
<dbReference type="Proteomes" id="UP000294947">
    <property type="component" value="Unassembled WGS sequence"/>
</dbReference>
<dbReference type="Pfam" id="PF12637">
    <property type="entry name" value="TSCPD"/>
    <property type="match status" value="1"/>
</dbReference>
<dbReference type="GO" id="GO:0071897">
    <property type="term" value="P:DNA biosynthetic process"/>
    <property type="evidence" value="ECO:0007669"/>
    <property type="project" value="UniProtKB-KW"/>
</dbReference>
<gene>
    <name evidence="7" type="ORF">E1288_36180</name>
</gene>
<evidence type="ECO:0000256" key="3">
    <source>
        <dbReference type="ARBA" id="ARBA00022634"/>
    </source>
</evidence>
<dbReference type="EMBL" id="SMKW01000073">
    <property type="protein sequence ID" value="TDD39858.1"/>
    <property type="molecule type" value="Genomic_DNA"/>
</dbReference>
<dbReference type="InterPro" id="IPR024434">
    <property type="entry name" value="TSCPD_dom"/>
</dbReference>
<evidence type="ECO:0000256" key="4">
    <source>
        <dbReference type="ARBA" id="ARBA00022741"/>
    </source>
</evidence>
<evidence type="ECO:0000256" key="1">
    <source>
        <dbReference type="ARBA" id="ARBA00007405"/>
    </source>
</evidence>
<dbReference type="EC" id="1.17.4.1" evidence="2"/>